<keyword evidence="2" id="KW-1185">Reference proteome</keyword>
<accession>A0AAV9XT56</accession>
<dbReference type="AlphaFoldDB" id="A0AAV9XT56"/>
<name>A0AAV9XT56_9PEZI</name>
<proteinExistence type="predicted"/>
<gene>
    <name evidence="1" type="ORF">TWF694_001330</name>
</gene>
<protein>
    <submittedName>
        <fullName evidence="1">Uncharacterized protein</fullName>
    </submittedName>
</protein>
<evidence type="ECO:0000313" key="2">
    <source>
        <dbReference type="Proteomes" id="UP001365542"/>
    </source>
</evidence>
<organism evidence="1 2">
    <name type="scientific">Orbilia ellipsospora</name>
    <dbReference type="NCBI Taxonomy" id="2528407"/>
    <lineage>
        <taxon>Eukaryota</taxon>
        <taxon>Fungi</taxon>
        <taxon>Dikarya</taxon>
        <taxon>Ascomycota</taxon>
        <taxon>Pezizomycotina</taxon>
        <taxon>Orbiliomycetes</taxon>
        <taxon>Orbiliales</taxon>
        <taxon>Orbiliaceae</taxon>
        <taxon>Orbilia</taxon>
    </lineage>
</organism>
<comment type="caution">
    <text evidence="1">The sequence shown here is derived from an EMBL/GenBank/DDBJ whole genome shotgun (WGS) entry which is preliminary data.</text>
</comment>
<sequence>MSFPTEPCFVLECNGYPEELLQHPAMKFMEGFENSFHSGTMYTEAEPFGTWHTTDFEYTDTFDICTTGKEGYLKLYEVYQNLFEEFFHCPRVVLIRTTSDGYECYGKADLYATYKVPGEKKETSPDGKEWHFKAPGAWRMVFRRDGSSQPEGLKLSAMAITSNPLPILGGAVARKMIPPEFLQQHAF</sequence>
<evidence type="ECO:0000313" key="1">
    <source>
        <dbReference type="EMBL" id="KAK6544641.1"/>
    </source>
</evidence>
<dbReference type="Proteomes" id="UP001365542">
    <property type="component" value="Unassembled WGS sequence"/>
</dbReference>
<reference evidence="1 2" key="1">
    <citation type="submission" date="2019-10" db="EMBL/GenBank/DDBJ databases">
        <authorList>
            <person name="Palmer J.M."/>
        </authorList>
    </citation>
    <scope>NUCLEOTIDE SEQUENCE [LARGE SCALE GENOMIC DNA]</scope>
    <source>
        <strain evidence="1 2">TWF694</strain>
    </source>
</reference>
<dbReference type="EMBL" id="JAVHJO010000001">
    <property type="protein sequence ID" value="KAK6544641.1"/>
    <property type="molecule type" value="Genomic_DNA"/>
</dbReference>